<accession>A0A2P4YU56</accession>
<evidence type="ECO:0000256" key="3">
    <source>
        <dbReference type="SAM" id="MobiDB-lite"/>
    </source>
</evidence>
<feature type="compositionally biased region" description="Basic and acidic residues" evidence="3">
    <location>
        <begin position="412"/>
        <end position="433"/>
    </location>
</feature>
<feature type="region of interest" description="Disordered" evidence="3">
    <location>
        <begin position="1867"/>
        <end position="1892"/>
    </location>
</feature>
<reference evidence="4 5" key="1">
    <citation type="journal article" date="2017" name="Genome Biol. Evol.">
        <title>Phytophthora megakarya and P. palmivora, closely related causal agents of cacao black pod rot, underwent increases in genome sizes and gene numbers by different mechanisms.</title>
        <authorList>
            <person name="Ali S.S."/>
            <person name="Shao J."/>
            <person name="Lary D.J."/>
            <person name="Kronmiller B."/>
            <person name="Shen D."/>
            <person name="Strem M.D."/>
            <person name="Amoako-Attah I."/>
            <person name="Akrofi A.Y."/>
            <person name="Begoude B.A."/>
            <person name="Ten Hoopen G.M."/>
            <person name="Coulibaly K."/>
            <person name="Kebe B.I."/>
            <person name="Melnick R.L."/>
            <person name="Guiltinan M.J."/>
            <person name="Tyler B.M."/>
            <person name="Meinhardt L.W."/>
            <person name="Bailey B.A."/>
        </authorList>
    </citation>
    <scope>NUCLEOTIDE SEQUENCE [LARGE SCALE GENOMIC DNA]</scope>
    <source>
        <strain evidence="5">sbr112.9</strain>
    </source>
</reference>
<keyword evidence="5" id="KW-1185">Reference proteome</keyword>
<dbReference type="SUPFAM" id="SSF53098">
    <property type="entry name" value="Ribonuclease H-like"/>
    <property type="match status" value="1"/>
</dbReference>
<name>A0A2P4YU56_9STRA</name>
<organism evidence="4 5">
    <name type="scientific">Phytophthora palmivora</name>
    <dbReference type="NCBI Taxonomy" id="4796"/>
    <lineage>
        <taxon>Eukaryota</taxon>
        <taxon>Sar</taxon>
        <taxon>Stramenopiles</taxon>
        <taxon>Oomycota</taxon>
        <taxon>Peronosporomycetes</taxon>
        <taxon>Peronosporales</taxon>
        <taxon>Peronosporaceae</taxon>
        <taxon>Phytophthora</taxon>
    </lineage>
</organism>
<proteinExistence type="predicted"/>
<comment type="caution">
    <text evidence="4">The sequence shown here is derived from an EMBL/GenBank/DDBJ whole genome shotgun (WGS) entry which is preliminary data.</text>
</comment>
<feature type="non-terminal residue" evidence="4">
    <location>
        <position position="1892"/>
    </location>
</feature>
<dbReference type="InterPro" id="IPR036397">
    <property type="entry name" value="RNaseH_sf"/>
</dbReference>
<dbReference type="Gene3D" id="2.40.50.40">
    <property type="match status" value="1"/>
</dbReference>
<feature type="coiled-coil region" evidence="2">
    <location>
        <begin position="80"/>
        <end position="188"/>
    </location>
</feature>
<feature type="coiled-coil region" evidence="2">
    <location>
        <begin position="251"/>
        <end position="285"/>
    </location>
</feature>
<evidence type="ECO:0000256" key="1">
    <source>
        <dbReference type="ARBA" id="ARBA00023054"/>
    </source>
</evidence>
<feature type="region of interest" description="Disordered" evidence="3">
    <location>
        <begin position="1347"/>
        <end position="1406"/>
    </location>
</feature>
<keyword evidence="1 2" id="KW-0175">Coiled coil</keyword>
<feature type="region of interest" description="Disordered" evidence="3">
    <location>
        <begin position="35"/>
        <end position="66"/>
    </location>
</feature>
<dbReference type="Gene3D" id="3.30.420.10">
    <property type="entry name" value="Ribonuclease H-like superfamily/Ribonuclease H"/>
    <property type="match status" value="1"/>
</dbReference>
<dbReference type="PANTHER" id="PTHR23160:SF19">
    <property type="entry name" value="MYOSIN HEAVY CHAIN-RELATED PROTEIN"/>
    <property type="match status" value="1"/>
</dbReference>
<sequence length="1892" mass="212468">MSDYSSFEEDAQISAGEFDQPKGLIVSQTLVAPSYSPRKLRTMPSPPSHPPQSQHRVARPPVSPRSIVKDEELCTTLGKNAELRIRSRDMERTVEKAELELELARKQIKMTERRAENREEKLRALLKEKLNWQKELKVTRAQVVEEKMRQVDLFREVEAAKRHFATELEAVEQELRAAQEENAQLRAHGAEVKAHLNFQTRKMEEMARQSQDEKASFVAMVEETRHRFREWKEGEADALVAAHEQVVRNLKTEYELKIERHRDEKQKLRDKVNDLEVSMRLLQKDRTLSPLELSLRKAAILGSKDNTATMEAGQIEAQSRILELENLLAHSQQYQLRQESIIKLSEATISRLMQEREVTALENLSLHPFGVEPQPQREDLSFEIQLSGYVTAPSSPVRLESKMEANIQNEGPKMRYEAKKVPEAEDEKHKDVSSSDASGSGLVDKVPCESPLPETALCQDNFVSNETEGNYTADTEVKDSAEVMSHDVEKDLLFFCPKTVQRDEDRDAVIRLVVPESLQQDFLHHYHASLEGGQQGIGTSYVYVEDPRSLEKWPTNSSPALDYTLDDEAHAGTDEKEVAHNVSSEVYSSKYFMQESNGTSIPRSFKGNTEVLNWADLFIGYVVAKASSSREAQTVAENYEECVFRRFGASEVIRHDREPGFMADFFRAINGMVKMKQNVSDRMVADYAERLPFALNTAQDTVRGDTAFYLVHGWDPRSTLEAVIPEAVNEKLREAIRARADQHNENIRPHKIEEGVQVWLYLDRVKEGYARKLAHMWHGPFRVIEMIGDHAVRLETAGSGYRIFPIVHLSKLKPRTRLPLILVRRQREFKVFWKGYDDPSWVDEADLNCGALLHEHEKFEQHDTEALTTSHEDVTETDEDVVRHVTKTFAINFVKELMEIFNSNNPNENETNEEVLIHVTNTFAESCVNELLEIVESTTPLEDPVKTNEDEVALVTKIVAENFVKELIEMSSFKTSMIENEADEERAGESIVATPFEDPTTVSTEEFTPLSENEADSVEDVVNSIAISVDTMALARDFMDAVESTAMFAVLHSLQNESCPGDTKAASELEGEGFESDTTRSIMGSDNVSSEEQNEICNDPEAIDGLTNENEEQRSMVGISSAQNEERLMDLSDSVYSIDQLSEEVGVGQSNDIEPTSADAFSTQEIISGVACLFASQTIAEVLNRLTQTCDQADSRDYGEFAESENVNVSGECVSGTLANDISTMMPELVDTELLEDHNEGTSADTDNRTFLISEVIEPVTIDVRQEEALFASDTRLFVEPDANADDVPSGDIEIVQDATEVTKFGGQDDGKIIALLLAEIVDQVTCGETPGISMEATRIDTDLEENIGNVDYPGSLPTTDEALPSEEGQDASDSLVGTTQDEIPYTDNTALPDDNLPATPADNNLDAEKAPRTLIEDDIIEVMEDIVVAIESGNRFEPPESSTKPLLGSATESSLLEEVRHESIAVKGTEVSTLSSEASQFLDTADSKSEDTYKHGDIEPYTASSFTLQLEDNEYVVRSTLDSLVDVIVRSCSALMKEIAMDGLHVDAAESPDEDNDNPEPTFESEMGNVVSDLEGSRAPRHRDRAQSVHFSSDTKEDPIDHLKHARRSVLLWKSPIGTACNKEAVESSAKQRASRRRVSRRTFADLLAFPTEMTRFTSSDTTLLAYDARHEQGQICPLLDESILTINPNGRHIDMDDQEERVASKIIGKRKTLTQELHSKNLALRQIPRFNYMPVCIKFQWSDFVVATSVRPSNCNIGEGHVVKCPVEPMRLLRKKGAKLPCGSYVIVSAFIRPLEDGNENLRVQIYDAERVEEFQFDFSEDIMKKYHLETTGMESQSLEFLGHLEFRRDEDTIIIKLPERKAGHNSNAERLQSERTMIGGGEQNNWGPP</sequence>
<feature type="region of interest" description="Disordered" evidence="3">
    <location>
        <begin position="1"/>
        <end position="23"/>
    </location>
</feature>
<protein>
    <submittedName>
        <fullName evidence="4">Uncharacterized protein</fullName>
    </submittedName>
</protein>
<feature type="compositionally biased region" description="Polar residues" evidence="3">
    <location>
        <begin position="1079"/>
        <end position="1091"/>
    </location>
</feature>
<feature type="region of interest" description="Disordered" evidence="3">
    <location>
        <begin position="1549"/>
        <end position="1601"/>
    </location>
</feature>
<dbReference type="InterPro" id="IPR012337">
    <property type="entry name" value="RNaseH-like_sf"/>
</dbReference>
<feature type="compositionally biased region" description="Polar residues" evidence="3">
    <location>
        <begin position="1372"/>
        <end position="1390"/>
    </location>
</feature>
<evidence type="ECO:0000313" key="4">
    <source>
        <dbReference type="EMBL" id="POM81345.1"/>
    </source>
</evidence>
<feature type="region of interest" description="Disordered" evidence="3">
    <location>
        <begin position="411"/>
        <end position="446"/>
    </location>
</feature>
<dbReference type="GO" id="GO:0003676">
    <property type="term" value="F:nucleic acid binding"/>
    <property type="evidence" value="ECO:0007669"/>
    <property type="project" value="InterPro"/>
</dbReference>
<feature type="compositionally biased region" description="Acidic residues" evidence="3">
    <location>
        <begin position="1"/>
        <end position="11"/>
    </location>
</feature>
<dbReference type="PANTHER" id="PTHR23160">
    <property type="entry name" value="SYNAPTONEMAL COMPLEX PROTEIN-RELATED"/>
    <property type="match status" value="1"/>
</dbReference>
<evidence type="ECO:0000256" key="2">
    <source>
        <dbReference type="SAM" id="Coils"/>
    </source>
</evidence>
<evidence type="ECO:0000313" key="5">
    <source>
        <dbReference type="Proteomes" id="UP000237271"/>
    </source>
</evidence>
<dbReference type="CDD" id="cd00024">
    <property type="entry name" value="CD_CSD"/>
    <property type="match status" value="1"/>
</dbReference>
<dbReference type="Proteomes" id="UP000237271">
    <property type="component" value="Unassembled WGS sequence"/>
</dbReference>
<gene>
    <name evidence="4" type="ORF">PHPALM_697</name>
</gene>
<feature type="region of interest" description="Disordered" evidence="3">
    <location>
        <begin position="1060"/>
        <end position="1095"/>
    </location>
</feature>
<dbReference type="OrthoDB" id="2148418at2759"/>
<dbReference type="EMBL" id="NCKW01000102">
    <property type="protein sequence ID" value="POM81345.1"/>
    <property type="molecule type" value="Genomic_DNA"/>
</dbReference>